<reference evidence="2 3" key="1">
    <citation type="submission" date="2024-02" db="EMBL/GenBank/DDBJ databases">
        <title>A draft genome for the cacao thread blight pathogen Marasmius crinis-equi.</title>
        <authorList>
            <person name="Cohen S.P."/>
            <person name="Baruah I.K."/>
            <person name="Amoako-Attah I."/>
            <person name="Bukari Y."/>
            <person name="Meinhardt L.W."/>
            <person name="Bailey B.A."/>
        </authorList>
    </citation>
    <scope>NUCLEOTIDE SEQUENCE [LARGE SCALE GENOMIC DNA]</scope>
    <source>
        <strain evidence="2 3">GH-76</strain>
    </source>
</reference>
<evidence type="ECO:0000313" key="2">
    <source>
        <dbReference type="EMBL" id="KAL0565637.1"/>
    </source>
</evidence>
<comment type="caution">
    <text evidence="2">The sequence shown here is derived from an EMBL/GenBank/DDBJ whole genome shotgun (WGS) entry which is preliminary data.</text>
</comment>
<sequence>MDSVLDAKRGFVNKDKDSMMGKGGSDDEDQVNKDNELMGQNTDNIIKDANAMAPENPQAKTPTLPAQQDNMLIAVGITELAKELGLA</sequence>
<name>A0ABR3ERX1_9AGAR</name>
<gene>
    <name evidence="2" type="ORF">V5O48_016385</name>
</gene>
<evidence type="ECO:0000256" key="1">
    <source>
        <dbReference type="SAM" id="MobiDB-lite"/>
    </source>
</evidence>
<feature type="compositionally biased region" description="Basic and acidic residues" evidence="1">
    <location>
        <begin position="1"/>
        <end position="19"/>
    </location>
</feature>
<accession>A0ABR3ERX1</accession>
<organism evidence="2 3">
    <name type="scientific">Marasmius crinis-equi</name>
    <dbReference type="NCBI Taxonomy" id="585013"/>
    <lineage>
        <taxon>Eukaryota</taxon>
        <taxon>Fungi</taxon>
        <taxon>Dikarya</taxon>
        <taxon>Basidiomycota</taxon>
        <taxon>Agaricomycotina</taxon>
        <taxon>Agaricomycetes</taxon>
        <taxon>Agaricomycetidae</taxon>
        <taxon>Agaricales</taxon>
        <taxon>Marasmiineae</taxon>
        <taxon>Marasmiaceae</taxon>
        <taxon>Marasmius</taxon>
    </lineage>
</organism>
<keyword evidence="3" id="KW-1185">Reference proteome</keyword>
<dbReference type="EMBL" id="JBAHYK010002184">
    <property type="protein sequence ID" value="KAL0565637.1"/>
    <property type="molecule type" value="Genomic_DNA"/>
</dbReference>
<evidence type="ECO:0000313" key="3">
    <source>
        <dbReference type="Proteomes" id="UP001465976"/>
    </source>
</evidence>
<proteinExistence type="predicted"/>
<dbReference type="Proteomes" id="UP001465976">
    <property type="component" value="Unassembled WGS sequence"/>
</dbReference>
<protein>
    <submittedName>
        <fullName evidence="2">Uncharacterized protein</fullName>
    </submittedName>
</protein>
<feature type="region of interest" description="Disordered" evidence="1">
    <location>
        <begin position="1"/>
        <end position="38"/>
    </location>
</feature>